<dbReference type="PANTHER" id="PTHR48111:SF22">
    <property type="entry name" value="REGULATOR OF RPOS"/>
    <property type="match status" value="1"/>
</dbReference>
<evidence type="ECO:0000256" key="2">
    <source>
        <dbReference type="ARBA" id="ARBA00023012"/>
    </source>
</evidence>
<feature type="modified residue" description="4-aspartylphosphate" evidence="6">
    <location>
        <position position="51"/>
    </location>
</feature>
<dbReference type="SUPFAM" id="SSF52172">
    <property type="entry name" value="CheY-like"/>
    <property type="match status" value="1"/>
</dbReference>
<keyword evidence="4 7" id="KW-0238">DNA-binding</keyword>
<evidence type="ECO:0000313" key="11">
    <source>
        <dbReference type="Proteomes" id="UP000284250"/>
    </source>
</evidence>
<evidence type="ECO:0000256" key="1">
    <source>
        <dbReference type="ARBA" id="ARBA00022553"/>
    </source>
</evidence>
<dbReference type="OrthoDB" id="9774822at2"/>
<name>A0A418QMK4_9BACT</name>
<keyword evidence="5" id="KW-0804">Transcription</keyword>
<accession>A0A418QMK4</accession>
<dbReference type="Pfam" id="PF00072">
    <property type="entry name" value="Response_reg"/>
    <property type="match status" value="1"/>
</dbReference>
<dbReference type="SMART" id="SM00448">
    <property type="entry name" value="REC"/>
    <property type="match status" value="1"/>
</dbReference>
<dbReference type="Gene3D" id="1.10.10.10">
    <property type="entry name" value="Winged helix-like DNA-binding domain superfamily/Winged helix DNA-binding domain"/>
    <property type="match status" value="1"/>
</dbReference>
<dbReference type="RefSeq" id="WP_119657371.1">
    <property type="nucleotide sequence ID" value="NZ_JBHUOI010000066.1"/>
</dbReference>
<evidence type="ECO:0000256" key="5">
    <source>
        <dbReference type="ARBA" id="ARBA00023163"/>
    </source>
</evidence>
<dbReference type="AlphaFoldDB" id="A0A418QMK4"/>
<dbReference type="SMART" id="SM00862">
    <property type="entry name" value="Trans_reg_C"/>
    <property type="match status" value="1"/>
</dbReference>
<dbReference type="Proteomes" id="UP000284250">
    <property type="component" value="Unassembled WGS sequence"/>
</dbReference>
<dbReference type="CDD" id="cd00383">
    <property type="entry name" value="trans_reg_C"/>
    <property type="match status" value="1"/>
</dbReference>
<dbReference type="InterPro" id="IPR036388">
    <property type="entry name" value="WH-like_DNA-bd_sf"/>
</dbReference>
<comment type="caution">
    <text evidence="10">The sequence shown here is derived from an EMBL/GenBank/DDBJ whole genome shotgun (WGS) entry which is preliminary data.</text>
</comment>
<reference evidence="10 11" key="1">
    <citation type="submission" date="2018-09" db="EMBL/GenBank/DDBJ databases">
        <authorList>
            <person name="Zeman M."/>
            <person name="Pardy F."/>
        </authorList>
    </citation>
    <scope>NUCLEOTIDE SEQUENCE [LARGE SCALE GENOMIC DNA]</scope>
    <source>
        <strain evidence="10 11">CCM 8852</strain>
    </source>
</reference>
<keyword evidence="11" id="KW-1185">Reference proteome</keyword>
<dbReference type="InterPro" id="IPR001867">
    <property type="entry name" value="OmpR/PhoB-type_DNA-bd"/>
</dbReference>
<evidence type="ECO:0000259" key="9">
    <source>
        <dbReference type="PROSITE" id="PS51755"/>
    </source>
</evidence>
<keyword evidence="1 6" id="KW-0597">Phosphoprotein</keyword>
<feature type="domain" description="Response regulatory" evidence="8">
    <location>
        <begin position="2"/>
        <end position="116"/>
    </location>
</feature>
<dbReference type="InterPro" id="IPR011006">
    <property type="entry name" value="CheY-like_superfamily"/>
</dbReference>
<organism evidence="10 11">
    <name type="scientific">Hymenobacter rubripertinctus</name>
    <dbReference type="NCBI Taxonomy" id="2029981"/>
    <lineage>
        <taxon>Bacteria</taxon>
        <taxon>Pseudomonadati</taxon>
        <taxon>Bacteroidota</taxon>
        <taxon>Cytophagia</taxon>
        <taxon>Cytophagales</taxon>
        <taxon>Hymenobacteraceae</taxon>
        <taxon>Hymenobacter</taxon>
    </lineage>
</organism>
<dbReference type="GO" id="GO:0000156">
    <property type="term" value="F:phosphorelay response regulator activity"/>
    <property type="evidence" value="ECO:0007669"/>
    <property type="project" value="TreeGrafter"/>
</dbReference>
<keyword evidence="2" id="KW-0902">Two-component regulatory system</keyword>
<dbReference type="Pfam" id="PF00486">
    <property type="entry name" value="Trans_reg_C"/>
    <property type="match status" value="1"/>
</dbReference>
<dbReference type="PROSITE" id="PS50110">
    <property type="entry name" value="RESPONSE_REGULATORY"/>
    <property type="match status" value="1"/>
</dbReference>
<feature type="DNA-binding region" description="OmpR/PhoB-type" evidence="7">
    <location>
        <begin position="124"/>
        <end position="224"/>
    </location>
</feature>
<feature type="domain" description="OmpR/PhoB-type" evidence="9">
    <location>
        <begin position="124"/>
        <end position="224"/>
    </location>
</feature>
<gene>
    <name evidence="10" type="ORF">D0T11_18880</name>
</gene>
<dbReference type="Gene3D" id="6.10.250.690">
    <property type="match status" value="1"/>
</dbReference>
<dbReference type="EMBL" id="QYCN01000041">
    <property type="protein sequence ID" value="RIY06362.1"/>
    <property type="molecule type" value="Genomic_DNA"/>
</dbReference>
<reference evidence="10 11" key="2">
    <citation type="submission" date="2019-01" db="EMBL/GenBank/DDBJ databases">
        <title>Hymenobacter humicola sp. nov., isolated from soils in Antarctica.</title>
        <authorList>
            <person name="Sedlacek I."/>
            <person name="Holochova P."/>
            <person name="Kralova S."/>
            <person name="Pantucek R."/>
            <person name="Stankova E."/>
            <person name="Vrbovska V."/>
            <person name="Kristofova L."/>
            <person name="Svec P."/>
            <person name="Busse H.-J."/>
        </authorList>
    </citation>
    <scope>NUCLEOTIDE SEQUENCE [LARGE SCALE GENOMIC DNA]</scope>
    <source>
        <strain evidence="10 11">CCM 8852</strain>
    </source>
</reference>
<evidence type="ECO:0000256" key="6">
    <source>
        <dbReference type="PROSITE-ProRule" id="PRU00169"/>
    </source>
</evidence>
<evidence type="ECO:0000259" key="8">
    <source>
        <dbReference type="PROSITE" id="PS50110"/>
    </source>
</evidence>
<dbReference type="GO" id="GO:0032993">
    <property type="term" value="C:protein-DNA complex"/>
    <property type="evidence" value="ECO:0007669"/>
    <property type="project" value="TreeGrafter"/>
</dbReference>
<evidence type="ECO:0000313" key="10">
    <source>
        <dbReference type="EMBL" id="RIY06362.1"/>
    </source>
</evidence>
<keyword evidence="3" id="KW-0805">Transcription regulation</keyword>
<dbReference type="GO" id="GO:0005829">
    <property type="term" value="C:cytosol"/>
    <property type="evidence" value="ECO:0007669"/>
    <property type="project" value="TreeGrafter"/>
</dbReference>
<evidence type="ECO:0000256" key="4">
    <source>
        <dbReference type="ARBA" id="ARBA00023125"/>
    </source>
</evidence>
<dbReference type="GO" id="GO:0000976">
    <property type="term" value="F:transcription cis-regulatory region binding"/>
    <property type="evidence" value="ECO:0007669"/>
    <property type="project" value="TreeGrafter"/>
</dbReference>
<protein>
    <submittedName>
        <fullName evidence="10">DNA-binding response regulator</fullName>
    </submittedName>
</protein>
<dbReference type="GO" id="GO:0006355">
    <property type="term" value="P:regulation of DNA-templated transcription"/>
    <property type="evidence" value="ECO:0007669"/>
    <property type="project" value="InterPro"/>
</dbReference>
<dbReference type="Gene3D" id="3.40.50.2300">
    <property type="match status" value="1"/>
</dbReference>
<sequence length="225" mass="25325">MKLLIVEDEPTLRSSLVEYLVQDGYVVEAAANYAQAHEKIKLYQYDCVLLDLTLPDGNGLDVVRTLKADRSPAGVLIISARGALDDRVLGLELGADDYLAKPFHLSELSARLKAIIRRRQFQGQRHLLFQELTVFPDQAQVLVHGEPVALTRKEYDLLLYLLTHPGRVLTKESIAEHVWGDAADAADSFDFLYTHLKNLRRKLQDKGCGDYIRSVYGVGYKLSVE</sequence>
<dbReference type="InterPro" id="IPR039420">
    <property type="entry name" value="WalR-like"/>
</dbReference>
<dbReference type="PROSITE" id="PS51755">
    <property type="entry name" value="OMPR_PHOB"/>
    <property type="match status" value="1"/>
</dbReference>
<dbReference type="PANTHER" id="PTHR48111">
    <property type="entry name" value="REGULATOR OF RPOS"/>
    <property type="match status" value="1"/>
</dbReference>
<proteinExistence type="predicted"/>
<dbReference type="InterPro" id="IPR001789">
    <property type="entry name" value="Sig_transdc_resp-reg_receiver"/>
</dbReference>
<evidence type="ECO:0000256" key="3">
    <source>
        <dbReference type="ARBA" id="ARBA00023015"/>
    </source>
</evidence>
<evidence type="ECO:0000256" key="7">
    <source>
        <dbReference type="PROSITE-ProRule" id="PRU01091"/>
    </source>
</evidence>